<keyword evidence="2 7" id="KW-0808">Transferase</keyword>
<feature type="domain" description="Branched-chain alpha-ketoacid dehydrogenase kinase/Pyruvate dehydrogenase kinase N-terminal" evidence="9">
    <location>
        <begin position="60"/>
        <end position="226"/>
    </location>
</feature>
<evidence type="ECO:0000256" key="5">
    <source>
        <dbReference type="ARBA" id="ARBA00022840"/>
    </source>
</evidence>
<dbReference type="PANTHER" id="PTHR11947">
    <property type="entry name" value="PYRUVATE DEHYDROGENASE KINASE"/>
    <property type="match status" value="1"/>
</dbReference>
<comment type="subcellular location">
    <subcellularLocation>
        <location evidence="7">Mitochondrion matrix</location>
    </subcellularLocation>
</comment>
<dbReference type="InterPro" id="IPR036890">
    <property type="entry name" value="HATPase_C_sf"/>
</dbReference>
<evidence type="ECO:0000256" key="6">
    <source>
        <dbReference type="ARBA" id="ARBA00023128"/>
    </source>
</evidence>
<proteinExistence type="inferred from homology"/>
<sequence>MNIRRGTLALCTRHCSVLRANPPPFIVCRVQRRFAHAAAVAPVWRPSSALDEWVQREARPISLRQLTFFGRTLTESRLIDSANYCRLELPTRLAHRLRDIQTLPYVVVANPHLAHVYESYLRAFERFRRVPEIRSLDDNEKYCKVLEETLTEHATVIPRLAIGVLEVRGLMRAEETDKFMTTMLRSRISRRVIAEQHLALTETFNSPWHFPQAQHPPHDQQAVGEIFLRCNAREIVQDCGKTMQELMKRAYGSHVDIPEIKVYGHLDATFPYILSHLEYIIGELLRNSIQAVIEQRKSKDAKLPPIEVLICETSQHVIIRISDQGGGIPNEVLPYLWSFSKGPRREKRLENLSRVPKLLGTLRELQVPGDESATEMQQRIDRRSKHGDSGMYYGSLSSLTGRAPDLRLGIGLPMSRLYAEYWAGSLEIHSLEGYGVDAFLQISKLGNKNERLTTRASMDAI</sequence>
<reference evidence="10" key="1">
    <citation type="submission" date="2020-01" db="EMBL/GenBank/DDBJ databases">
        <authorList>
            <consortium name="DOE Joint Genome Institute"/>
            <person name="Haridas S."/>
            <person name="Albert R."/>
            <person name="Binder M."/>
            <person name="Bloem J."/>
            <person name="Labutti K."/>
            <person name="Salamov A."/>
            <person name="Andreopoulos B."/>
            <person name="Baker S.E."/>
            <person name="Barry K."/>
            <person name="Bills G."/>
            <person name="Bluhm B.H."/>
            <person name="Cannon C."/>
            <person name="Castanera R."/>
            <person name="Culley D.E."/>
            <person name="Daum C."/>
            <person name="Ezra D."/>
            <person name="Gonzalez J.B."/>
            <person name="Henrissat B."/>
            <person name="Kuo A."/>
            <person name="Liang C."/>
            <person name="Lipzen A."/>
            <person name="Lutzoni F."/>
            <person name="Magnuson J."/>
            <person name="Mondo S."/>
            <person name="Nolan M."/>
            <person name="Ohm R."/>
            <person name="Pangilinan J."/>
            <person name="Park H.-J."/>
            <person name="Ramirez L."/>
            <person name="Alfaro M."/>
            <person name="Sun H."/>
            <person name="Tritt A."/>
            <person name="Yoshinaga Y."/>
            <person name="Zwiers L.-H."/>
            <person name="Turgeon B.G."/>
            <person name="Goodwin S.B."/>
            <person name="Spatafora J.W."/>
            <person name="Crous P.W."/>
            <person name="Grigoriev I.V."/>
        </authorList>
    </citation>
    <scope>NUCLEOTIDE SEQUENCE</scope>
    <source>
        <strain evidence="10">P77</strain>
    </source>
</reference>
<dbReference type="Proteomes" id="UP000800040">
    <property type="component" value="Unassembled WGS sequence"/>
</dbReference>
<evidence type="ECO:0000256" key="3">
    <source>
        <dbReference type="ARBA" id="ARBA00022741"/>
    </source>
</evidence>
<dbReference type="InterPro" id="IPR003594">
    <property type="entry name" value="HATPase_dom"/>
</dbReference>
<dbReference type="Pfam" id="PF10436">
    <property type="entry name" value="BCDHK_Adom3"/>
    <property type="match status" value="1"/>
</dbReference>
<dbReference type="EMBL" id="ML975278">
    <property type="protein sequence ID" value="KAF1836079.1"/>
    <property type="molecule type" value="Genomic_DNA"/>
</dbReference>
<organism evidence="10 11">
    <name type="scientific">Decorospora gaudefroyi</name>
    <dbReference type="NCBI Taxonomy" id="184978"/>
    <lineage>
        <taxon>Eukaryota</taxon>
        <taxon>Fungi</taxon>
        <taxon>Dikarya</taxon>
        <taxon>Ascomycota</taxon>
        <taxon>Pezizomycotina</taxon>
        <taxon>Dothideomycetes</taxon>
        <taxon>Pleosporomycetidae</taxon>
        <taxon>Pleosporales</taxon>
        <taxon>Pleosporineae</taxon>
        <taxon>Pleosporaceae</taxon>
        <taxon>Decorospora</taxon>
    </lineage>
</organism>
<dbReference type="Gene3D" id="3.30.565.10">
    <property type="entry name" value="Histidine kinase-like ATPase, C-terminal domain"/>
    <property type="match status" value="1"/>
</dbReference>
<keyword evidence="5 7" id="KW-0067">ATP-binding</keyword>
<accession>A0A6A5KJT4</accession>
<comment type="similarity">
    <text evidence="1 7">Belongs to the PDK/BCKDK protein kinase family.</text>
</comment>
<dbReference type="OrthoDB" id="407390at2759"/>
<dbReference type="InterPro" id="IPR018955">
    <property type="entry name" value="BCDHK/PDK_N"/>
</dbReference>
<name>A0A6A5KJT4_9PLEO</name>
<dbReference type="Pfam" id="PF02518">
    <property type="entry name" value="HATPase_c"/>
    <property type="match status" value="1"/>
</dbReference>
<keyword evidence="4 7" id="KW-0418">Kinase</keyword>
<keyword evidence="3 7" id="KW-0547">Nucleotide-binding</keyword>
<evidence type="ECO:0000313" key="10">
    <source>
        <dbReference type="EMBL" id="KAF1836079.1"/>
    </source>
</evidence>
<evidence type="ECO:0000259" key="9">
    <source>
        <dbReference type="Pfam" id="PF10436"/>
    </source>
</evidence>
<dbReference type="InterPro" id="IPR036784">
    <property type="entry name" value="AK/P_DHK_N_sf"/>
</dbReference>
<dbReference type="InterPro" id="IPR039028">
    <property type="entry name" value="BCKD/PDK"/>
</dbReference>
<dbReference type="GO" id="GO:0005759">
    <property type="term" value="C:mitochondrial matrix"/>
    <property type="evidence" value="ECO:0007669"/>
    <property type="project" value="UniProtKB-SubCell"/>
</dbReference>
<evidence type="ECO:0000256" key="4">
    <source>
        <dbReference type="ARBA" id="ARBA00022777"/>
    </source>
</evidence>
<evidence type="ECO:0000259" key="8">
    <source>
        <dbReference type="Pfam" id="PF02518"/>
    </source>
</evidence>
<dbReference type="SUPFAM" id="SSF55874">
    <property type="entry name" value="ATPase domain of HSP90 chaperone/DNA topoisomerase II/histidine kinase"/>
    <property type="match status" value="1"/>
</dbReference>
<dbReference type="Gene3D" id="1.20.140.20">
    <property type="entry name" value="Alpha-ketoacid/pyruvate dehydrogenase kinase, N-terminal domain"/>
    <property type="match status" value="1"/>
</dbReference>
<dbReference type="GO" id="GO:0004740">
    <property type="term" value="F:pyruvate dehydrogenase (acetyl-transferring) kinase activity"/>
    <property type="evidence" value="ECO:0007669"/>
    <property type="project" value="TreeGrafter"/>
</dbReference>
<feature type="domain" description="Histidine kinase/HSP90-like ATPase" evidence="8">
    <location>
        <begin position="276"/>
        <end position="433"/>
    </location>
</feature>
<evidence type="ECO:0000256" key="7">
    <source>
        <dbReference type="RuleBase" id="RU366032"/>
    </source>
</evidence>
<protein>
    <recommendedName>
        <fullName evidence="7">Protein-serine/threonine kinase</fullName>
        <ecNumber evidence="7">2.7.11.-</ecNumber>
    </recommendedName>
</protein>
<dbReference type="GO" id="GO:0005524">
    <property type="term" value="F:ATP binding"/>
    <property type="evidence" value="ECO:0007669"/>
    <property type="project" value="UniProtKB-UniRule"/>
</dbReference>
<gene>
    <name evidence="10" type="ORF">BDW02DRAFT_494532</name>
</gene>
<keyword evidence="6 7" id="KW-0496">Mitochondrion</keyword>
<keyword evidence="11" id="KW-1185">Reference proteome</keyword>
<dbReference type="EC" id="2.7.11.-" evidence="7"/>
<dbReference type="GO" id="GO:0010906">
    <property type="term" value="P:regulation of glucose metabolic process"/>
    <property type="evidence" value="ECO:0007669"/>
    <property type="project" value="TreeGrafter"/>
</dbReference>
<dbReference type="PANTHER" id="PTHR11947:SF25">
    <property type="entry name" value="[PYRUVATE DEHYDROGENASE (ACETYL-TRANSFERRING)] KINASE 2, MITOCHONDRIAL"/>
    <property type="match status" value="1"/>
</dbReference>
<evidence type="ECO:0000256" key="2">
    <source>
        <dbReference type="ARBA" id="ARBA00022679"/>
    </source>
</evidence>
<dbReference type="SUPFAM" id="SSF69012">
    <property type="entry name" value="alpha-ketoacid dehydrogenase kinase, N-terminal domain"/>
    <property type="match status" value="1"/>
</dbReference>
<evidence type="ECO:0000256" key="1">
    <source>
        <dbReference type="ARBA" id="ARBA00006155"/>
    </source>
</evidence>
<evidence type="ECO:0000313" key="11">
    <source>
        <dbReference type="Proteomes" id="UP000800040"/>
    </source>
</evidence>
<dbReference type="AlphaFoldDB" id="A0A6A5KJT4"/>